<feature type="compositionally biased region" description="Basic and acidic residues" evidence="1">
    <location>
        <begin position="157"/>
        <end position="179"/>
    </location>
</feature>
<evidence type="ECO:0000313" key="2">
    <source>
        <dbReference type="EMBL" id="KKN77514.1"/>
    </source>
</evidence>
<proteinExistence type="predicted"/>
<name>A0A0F9TE72_9ZZZZ</name>
<gene>
    <name evidence="2" type="ORF">LCGC14_0359290</name>
</gene>
<reference evidence="2" key="1">
    <citation type="journal article" date="2015" name="Nature">
        <title>Complex archaea that bridge the gap between prokaryotes and eukaryotes.</title>
        <authorList>
            <person name="Spang A."/>
            <person name="Saw J.H."/>
            <person name="Jorgensen S.L."/>
            <person name="Zaremba-Niedzwiedzka K."/>
            <person name="Martijn J."/>
            <person name="Lind A.E."/>
            <person name="van Eijk R."/>
            <person name="Schleper C."/>
            <person name="Guy L."/>
            <person name="Ettema T.J."/>
        </authorList>
    </citation>
    <scope>NUCLEOTIDE SEQUENCE</scope>
</reference>
<sequence>MAALKPSTNEGFSNPEPGHCLFQVKSVEFKKYTEGDNVDETYCNMKVEIIDCIEHEDNIGMPMWDRFNQFAINERFFGVENLLGVIWKATGKVLEVDEDYFLADKPQAKVTKQLVDAIYGGEIVLSTVGSGDKAKTYRNIRSYCTKEDYKDLVKKMAKEKKSDKKKPDADKEDSKKDSKDDSDDDDDW</sequence>
<protein>
    <submittedName>
        <fullName evidence="2">Uncharacterized protein</fullName>
    </submittedName>
</protein>
<evidence type="ECO:0000256" key="1">
    <source>
        <dbReference type="SAM" id="MobiDB-lite"/>
    </source>
</evidence>
<dbReference type="EMBL" id="LAZR01000277">
    <property type="protein sequence ID" value="KKN77514.1"/>
    <property type="molecule type" value="Genomic_DNA"/>
</dbReference>
<organism evidence="2">
    <name type="scientific">marine sediment metagenome</name>
    <dbReference type="NCBI Taxonomy" id="412755"/>
    <lineage>
        <taxon>unclassified sequences</taxon>
        <taxon>metagenomes</taxon>
        <taxon>ecological metagenomes</taxon>
    </lineage>
</organism>
<accession>A0A0F9TE72</accession>
<comment type="caution">
    <text evidence="2">The sequence shown here is derived from an EMBL/GenBank/DDBJ whole genome shotgun (WGS) entry which is preliminary data.</text>
</comment>
<dbReference type="AlphaFoldDB" id="A0A0F9TE72"/>
<feature type="region of interest" description="Disordered" evidence="1">
    <location>
        <begin position="157"/>
        <end position="188"/>
    </location>
</feature>